<dbReference type="EMBL" id="AP024417">
    <property type="protein sequence ID" value="BCR85930.1"/>
    <property type="molecule type" value="Genomic_DNA"/>
</dbReference>
<dbReference type="SUPFAM" id="SSF51726">
    <property type="entry name" value="UROD/MetE-like"/>
    <property type="match status" value="1"/>
</dbReference>
<organism evidence="1 2">
    <name type="scientific">Aspergillus chevalieri</name>
    <name type="common">Eurotium chevalieri</name>
    <dbReference type="NCBI Taxonomy" id="182096"/>
    <lineage>
        <taxon>Eukaryota</taxon>
        <taxon>Fungi</taxon>
        <taxon>Dikarya</taxon>
        <taxon>Ascomycota</taxon>
        <taxon>Pezizomycotina</taxon>
        <taxon>Eurotiomycetes</taxon>
        <taxon>Eurotiomycetidae</taxon>
        <taxon>Eurotiales</taxon>
        <taxon>Aspergillaceae</taxon>
        <taxon>Aspergillus</taxon>
        <taxon>Aspergillus subgen. Aspergillus</taxon>
    </lineage>
</organism>
<reference evidence="1" key="1">
    <citation type="submission" date="2021-01" db="EMBL/GenBank/DDBJ databases">
        <authorList>
            <consortium name="Aspergillus chevalieri M1 genome sequencing consortium"/>
            <person name="Kazuki M."/>
            <person name="Futagami T."/>
        </authorList>
    </citation>
    <scope>NUCLEOTIDE SEQUENCE</scope>
    <source>
        <strain evidence="1">M1</strain>
    </source>
</reference>
<dbReference type="PANTHER" id="PTHR43844">
    <property type="entry name" value="METHIONINE SYNTHASE"/>
    <property type="match status" value="1"/>
</dbReference>
<gene>
    <name evidence="1" type="ORF">ACHE_21388A</name>
</gene>
<dbReference type="Gene3D" id="3.20.20.210">
    <property type="match status" value="1"/>
</dbReference>
<dbReference type="RefSeq" id="XP_043134452.1">
    <property type="nucleotide sequence ID" value="XM_043275465.1"/>
</dbReference>
<dbReference type="InterPro" id="IPR038071">
    <property type="entry name" value="UROD/MetE-like_sf"/>
</dbReference>
<name>A0A7R7VJN2_ASPCH</name>
<dbReference type="GeneID" id="66980289"/>
<evidence type="ECO:0000313" key="2">
    <source>
        <dbReference type="Proteomes" id="UP000637239"/>
    </source>
</evidence>
<proteinExistence type="predicted"/>
<evidence type="ECO:0000313" key="1">
    <source>
        <dbReference type="EMBL" id="BCR85930.1"/>
    </source>
</evidence>
<dbReference type="Proteomes" id="UP000637239">
    <property type="component" value="Chromosome 2"/>
</dbReference>
<dbReference type="KEGG" id="ache:ACHE_21388A"/>
<protein>
    <submittedName>
        <fullName evidence="1">Uncharacterized protein</fullName>
    </submittedName>
</protein>
<accession>A0A7R7VJN2</accession>
<sequence>MCYFYNEKMIENFNNELNICTADELFTKMHIGLHLCRENFVKSRNFNERLYDRTAKELLQKVNVHTFYLEFDTERAGGFEPLQYLPHNKNVVLGVVSSKYPELEDFDATLARVYDAAGYISKRSGRSEREALEQICVSPQCGFVSHSSGNAVGMDDMVPR</sequence>
<reference evidence="1" key="2">
    <citation type="submission" date="2021-02" db="EMBL/GenBank/DDBJ databases">
        <title>Aspergillus chevalieri M1 genome sequence.</title>
        <authorList>
            <person name="Kadooka C."/>
            <person name="Mori K."/>
            <person name="Futagami T."/>
        </authorList>
    </citation>
    <scope>NUCLEOTIDE SEQUENCE</scope>
    <source>
        <strain evidence="1">M1</strain>
    </source>
</reference>
<keyword evidence="2" id="KW-1185">Reference proteome</keyword>
<dbReference type="AlphaFoldDB" id="A0A7R7VJN2"/>
<dbReference type="PANTHER" id="PTHR43844:SF2">
    <property type="entry name" value="SYNTHASE, VITAMIN-B12 INDEPENDENT, PUTATIVE (AFU_ORTHOLOGUE AFUA_3G12060)-RELATED"/>
    <property type="match status" value="1"/>
</dbReference>